<feature type="non-terminal residue" evidence="7">
    <location>
        <position position="338"/>
    </location>
</feature>
<evidence type="ECO:0000256" key="2">
    <source>
        <dbReference type="ARBA" id="ARBA00006206"/>
    </source>
</evidence>
<evidence type="ECO:0000313" key="7">
    <source>
        <dbReference type="EMBL" id="EFN54490.1"/>
    </source>
</evidence>
<feature type="active site" description="Proton donor" evidence="5">
    <location>
        <position position="158"/>
    </location>
</feature>
<dbReference type="OrthoDB" id="274691at2759"/>
<reference evidence="7 8" key="1">
    <citation type="journal article" date="2010" name="Plant Cell">
        <title>The Chlorella variabilis NC64A genome reveals adaptation to photosymbiosis, coevolution with viruses, and cryptic sex.</title>
        <authorList>
            <person name="Blanc G."/>
            <person name="Duncan G."/>
            <person name="Agarkova I."/>
            <person name="Borodovsky M."/>
            <person name="Gurnon J."/>
            <person name="Kuo A."/>
            <person name="Lindquist E."/>
            <person name="Lucas S."/>
            <person name="Pangilinan J."/>
            <person name="Polle J."/>
            <person name="Salamov A."/>
            <person name="Terry A."/>
            <person name="Yamada T."/>
            <person name="Dunigan D.D."/>
            <person name="Grigoriev I.V."/>
            <person name="Claverie J.M."/>
            <person name="Van Etten J.L."/>
        </authorList>
    </citation>
    <scope>NUCLEOTIDE SEQUENCE [LARGE SCALE GENOMIC DNA]</scope>
    <source>
        <strain evidence="7 8">NC64A</strain>
    </source>
</reference>
<evidence type="ECO:0000256" key="5">
    <source>
        <dbReference type="PIRSR" id="PIRSR005096-1"/>
    </source>
</evidence>
<protein>
    <recommendedName>
        <fullName evidence="9">Aldose 1-epimerase</fullName>
    </recommendedName>
</protein>
<dbReference type="InterPro" id="IPR015443">
    <property type="entry name" value="Aldose_1-epimerase"/>
</dbReference>
<dbReference type="GeneID" id="17353968"/>
<evidence type="ECO:0000313" key="8">
    <source>
        <dbReference type="Proteomes" id="UP000008141"/>
    </source>
</evidence>
<evidence type="ECO:0000256" key="6">
    <source>
        <dbReference type="PIRSR" id="PIRSR005096-3"/>
    </source>
</evidence>
<dbReference type="OMA" id="HGMLFKF"/>
<organism evidence="8">
    <name type="scientific">Chlorella variabilis</name>
    <name type="common">Green alga</name>
    <dbReference type="NCBI Taxonomy" id="554065"/>
    <lineage>
        <taxon>Eukaryota</taxon>
        <taxon>Viridiplantae</taxon>
        <taxon>Chlorophyta</taxon>
        <taxon>core chlorophytes</taxon>
        <taxon>Trebouxiophyceae</taxon>
        <taxon>Chlorellales</taxon>
        <taxon>Chlorellaceae</taxon>
        <taxon>Chlorella clade</taxon>
        <taxon>Chlorella</taxon>
    </lineage>
</organism>
<dbReference type="STRING" id="554065.E1ZHM9"/>
<sequence>LKNANGVEAHVLPTGACVQRLLVPDRDGKVTDVMLGFEDVEQYKNGTSPSGCIMGRIGGRTSGAKFTLDGKTYKLDGNSNGGKDTIHGGGIGYNRVKWTVVYSSPTKAKLKYTSPDGEQGFPGALSLRVTYKLTEENEFIMDITGTTTKATPLSIFSHPYFNLAGFADNATVLDHLLTIHEGDYYTPTSGKSVPTGEMEPVNGTALDFTSQHAIGERIDELAGSRGAPPQPMLHAGPLPPPWPCVFAASSCRANYAATLVHPGSGRGLDLLTTAPALMLYTGNAFSGKWSGKDGVKYQKWAAVALETTMFPDAINQPTFPSNVLRPGQLFRQTTVWRL</sequence>
<keyword evidence="3" id="KW-0413">Isomerase</keyword>
<dbReference type="KEGG" id="cvr:CHLNCDRAFT_9386"/>
<dbReference type="CDD" id="cd09019">
    <property type="entry name" value="galactose_mutarotase_like"/>
    <property type="match status" value="1"/>
</dbReference>
<dbReference type="Proteomes" id="UP000008141">
    <property type="component" value="Unassembled WGS sequence"/>
</dbReference>
<evidence type="ECO:0000256" key="3">
    <source>
        <dbReference type="ARBA" id="ARBA00023235"/>
    </source>
</evidence>
<comment type="similarity">
    <text evidence="2">Belongs to the aldose epimerase family.</text>
</comment>
<dbReference type="RefSeq" id="XP_005846592.1">
    <property type="nucleotide sequence ID" value="XM_005846530.1"/>
</dbReference>
<dbReference type="Gene3D" id="2.70.98.10">
    <property type="match status" value="1"/>
</dbReference>
<gene>
    <name evidence="7" type="ORF">CHLNCDRAFT_9386</name>
</gene>
<comment type="pathway">
    <text evidence="1">Carbohydrate metabolism; hexose metabolism.</text>
</comment>
<dbReference type="InterPro" id="IPR014718">
    <property type="entry name" value="GH-type_carb-bd"/>
</dbReference>
<dbReference type="Pfam" id="PF01263">
    <property type="entry name" value="Aldose_epim"/>
    <property type="match status" value="1"/>
</dbReference>
<dbReference type="PIRSF" id="PIRSF005096">
    <property type="entry name" value="GALM"/>
    <property type="match status" value="1"/>
</dbReference>
<dbReference type="InterPro" id="IPR008183">
    <property type="entry name" value="Aldose_1/G6P_1-epimerase"/>
</dbReference>
<dbReference type="eggNOG" id="KOG1604">
    <property type="taxonomic scope" value="Eukaryota"/>
</dbReference>
<dbReference type="GO" id="GO:0033499">
    <property type="term" value="P:galactose catabolic process via UDP-galactose, Leloir pathway"/>
    <property type="evidence" value="ECO:0007669"/>
    <property type="project" value="TreeGrafter"/>
</dbReference>
<feature type="active site" description="Proton acceptor" evidence="5">
    <location>
        <position position="306"/>
    </location>
</feature>
<dbReference type="GO" id="GO:0030246">
    <property type="term" value="F:carbohydrate binding"/>
    <property type="evidence" value="ECO:0007669"/>
    <property type="project" value="InterPro"/>
</dbReference>
<evidence type="ECO:0008006" key="9">
    <source>
        <dbReference type="Google" id="ProtNLM"/>
    </source>
</evidence>
<dbReference type="UniPathway" id="UPA00242"/>
<feature type="binding site" evidence="6">
    <location>
        <begin position="158"/>
        <end position="160"/>
    </location>
    <ligand>
        <name>beta-D-galactose</name>
        <dbReference type="ChEBI" id="CHEBI:27667"/>
    </ligand>
</feature>
<dbReference type="InterPro" id="IPR047215">
    <property type="entry name" value="Galactose_mutarotase-like"/>
</dbReference>
<name>E1ZHM9_CHLVA</name>
<evidence type="ECO:0000256" key="4">
    <source>
        <dbReference type="ARBA" id="ARBA00023277"/>
    </source>
</evidence>
<keyword evidence="4" id="KW-0119">Carbohydrate metabolism</keyword>
<dbReference type="PANTHER" id="PTHR10091">
    <property type="entry name" value="ALDOSE-1-EPIMERASE"/>
    <property type="match status" value="1"/>
</dbReference>
<feature type="non-terminal residue" evidence="7">
    <location>
        <position position="1"/>
    </location>
</feature>
<accession>E1ZHM9</accession>
<dbReference type="PANTHER" id="PTHR10091:SF0">
    <property type="entry name" value="GALACTOSE MUTAROTASE"/>
    <property type="match status" value="1"/>
</dbReference>
<evidence type="ECO:0000256" key="1">
    <source>
        <dbReference type="ARBA" id="ARBA00005028"/>
    </source>
</evidence>
<dbReference type="SUPFAM" id="SSF74650">
    <property type="entry name" value="Galactose mutarotase-like"/>
    <property type="match status" value="1"/>
</dbReference>
<dbReference type="InterPro" id="IPR011013">
    <property type="entry name" value="Gal_mutarotase_sf_dom"/>
</dbReference>
<dbReference type="EMBL" id="GL433847">
    <property type="protein sequence ID" value="EFN54490.1"/>
    <property type="molecule type" value="Genomic_DNA"/>
</dbReference>
<dbReference type="GO" id="GO:0004034">
    <property type="term" value="F:aldose 1-epimerase activity"/>
    <property type="evidence" value="ECO:0007669"/>
    <property type="project" value="TreeGrafter"/>
</dbReference>
<proteinExistence type="inferred from homology"/>
<dbReference type="InParanoid" id="E1ZHM9"/>
<dbReference type="AlphaFoldDB" id="E1ZHM9"/>
<dbReference type="GO" id="GO:0006006">
    <property type="term" value="P:glucose metabolic process"/>
    <property type="evidence" value="ECO:0007669"/>
    <property type="project" value="TreeGrafter"/>
</dbReference>
<keyword evidence="8" id="KW-1185">Reference proteome</keyword>